<dbReference type="PANTHER" id="PTHR10642">
    <property type="entry name" value="RIBONUCLEASE H1"/>
    <property type="match status" value="1"/>
</dbReference>
<dbReference type="OrthoDB" id="407198at2759"/>
<dbReference type="EnsemblMetazoa" id="NM_001162971.1">
    <property type="protein sequence ID" value="NP_001156443.1"/>
    <property type="gene ID" value="LOC100302382"/>
</dbReference>
<name>C4WXR8_ACYPI</name>
<reference evidence="11" key="2">
    <citation type="submission" date="2010-06" db="EMBL/GenBank/DDBJ databases">
        <authorList>
            <person name="Jiang H."/>
            <person name="Abraham K."/>
            <person name="Ali S."/>
            <person name="Alsbrooks S.L."/>
            <person name="Anim B.N."/>
            <person name="Anosike U.S."/>
            <person name="Attaway T."/>
            <person name="Bandaranaike D.P."/>
            <person name="Battles P.K."/>
            <person name="Bell S.N."/>
            <person name="Bell A.V."/>
            <person name="Beltran B."/>
            <person name="Bickham C."/>
            <person name="Bustamante Y."/>
            <person name="Caleb T."/>
            <person name="Canada A."/>
            <person name="Cardenas V."/>
            <person name="Carter K."/>
            <person name="Chacko J."/>
            <person name="Chandrabose M.N."/>
            <person name="Chavez D."/>
            <person name="Chavez A."/>
            <person name="Chen L."/>
            <person name="Chu H.-S."/>
            <person name="Claassen K.J."/>
            <person name="Cockrell R."/>
            <person name="Collins M."/>
            <person name="Cooper J.A."/>
            <person name="Cree A."/>
            <person name="Curry S.M."/>
            <person name="Da Y."/>
            <person name="Dao M.D."/>
            <person name="Das B."/>
            <person name="Davila M.-L."/>
            <person name="Davy-Carroll L."/>
            <person name="Denson S."/>
            <person name="Dinh H."/>
            <person name="Ebong V.E."/>
            <person name="Edwards J.R."/>
            <person name="Egan A."/>
            <person name="El-Daye J."/>
            <person name="Escobedo L."/>
            <person name="Fernandez S."/>
            <person name="Fernando P.R."/>
            <person name="Flagg N."/>
            <person name="Forbes L.D."/>
            <person name="Fowler R.G."/>
            <person name="Fu Q."/>
            <person name="Gabisi R.A."/>
            <person name="Ganer J."/>
            <person name="Garbino Pronczuk A."/>
            <person name="Garcia R.M."/>
            <person name="Garner T."/>
            <person name="Garrett T.E."/>
            <person name="Gonzalez D.A."/>
            <person name="Hamid H."/>
            <person name="Hawkins E.S."/>
            <person name="Hirani K."/>
            <person name="Hogues M.E."/>
            <person name="Hollins B."/>
            <person name="Hsiao C.-H."/>
            <person name="Jabil R."/>
            <person name="James M.L."/>
            <person name="Jhangiani S.N."/>
            <person name="Johnson B."/>
            <person name="Johnson Q."/>
            <person name="Joshi V."/>
            <person name="Kalu J.B."/>
            <person name="Kam C."/>
            <person name="Kashfia A."/>
            <person name="Keebler J."/>
            <person name="Kisamo H."/>
            <person name="Kovar C.L."/>
            <person name="Lago L.A."/>
            <person name="Lai C.-Y."/>
            <person name="Laidlaw J."/>
            <person name="Lara F."/>
            <person name="Le T.-K."/>
            <person name="Lee S.L."/>
            <person name="Legall F.H."/>
            <person name="Lemon S.J."/>
            <person name="Lewis L.R."/>
            <person name="Li B."/>
            <person name="Liu Y."/>
            <person name="Liu Y.-S."/>
            <person name="Lopez J."/>
            <person name="Lozado R.J."/>
            <person name="Lu J."/>
            <person name="Madu R.C."/>
            <person name="Maheshwari M."/>
            <person name="Maheshwari R."/>
            <person name="Malloy K."/>
            <person name="Martinez E."/>
            <person name="Mathew T."/>
            <person name="Mercado I.C."/>
            <person name="Mercado C."/>
            <person name="Meyer B."/>
            <person name="Montgomery K."/>
            <person name="Morgan M.B."/>
            <person name="Munidasa M."/>
            <person name="Nazareth L.V."/>
            <person name="Nelson J."/>
            <person name="Ng B.M."/>
            <person name="Nguyen N.B."/>
            <person name="Nguyen P.Q."/>
            <person name="Nguyen T."/>
            <person name="Obregon M."/>
            <person name="Okwuonu G.O."/>
            <person name="Onwere C.G."/>
            <person name="Orozco G."/>
            <person name="Parra A."/>
            <person name="Patel S."/>
            <person name="Patil S."/>
            <person name="Perez A."/>
            <person name="Perez Y."/>
            <person name="Pham C."/>
            <person name="Primus E.L."/>
            <person name="Pu L.-L."/>
            <person name="Puazo M."/>
            <person name="Qin X."/>
            <person name="Quiroz J.B."/>
            <person name="Reese J."/>
            <person name="Richards S."/>
            <person name="Rives C.M."/>
            <person name="Robberts R."/>
            <person name="Ruiz S.J."/>
            <person name="Ruiz M.J."/>
            <person name="Santibanez J."/>
            <person name="Schneider B.W."/>
            <person name="Sisson I."/>
            <person name="Smith M."/>
            <person name="Sodergren E."/>
            <person name="Song X.-Z."/>
            <person name="Song B.B."/>
            <person name="Summersgill H."/>
            <person name="Thelus R."/>
            <person name="Thornton R.D."/>
            <person name="Trejos Z.Y."/>
            <person name="Usmani K."/>
            <person name="Vattathil S."/>
            <person name="Villasana D."/>
            <person name="Walker D.L."/>
            <person name="Wang S."/>
            <person name="Wang K."/>
            <person name="White C.S."/>
            <person name="Williams A.C."/>
            <person name="Williamson J."/>
            <person name="Wilson K."/>
            <person name="Woghiren I.O."/>
            <person name="Woodworth J.R."/>
            <person name="Worley K.C."/>
            <person name="Wright R.A."/>
            <person name="Wu W."/>
            <person name="Young L."/>
            <person name="Zhang L."/>
            <person name="Zhang J."/>
            <person name="Zhu Y."/>
            <person name="Muzny D.M."/>
            <person name="Weinstock G."/>
            <person name="Gibbs R.A."/>
        </authorList>
    </citation>
    <scope>NUCLEOTIDE SEQUENCE [LARGE SCALE GENOMIC DNA]</scope>
    <source>
        <strain evidence="11">LSR1</strain>
    </source>
</reference>
<dbReference type="SUPFAM" id="SSF53098">
    <property type="entry name" value="Ribonuclease H-like"/>
    <property type="match status" value="1"/>
</dbReference>
<evidence type="ECO:0000313" key="11">
    <source>
        <dbReference type="Proteomes" id="UP000007819"/>
    </source>
</evidence>
<reference evidence="9" key="1">
    <citation type="submission" date="2009-06" db="EMBL/GenBank/DDBJ databases">
        <title>A full-length cDNA resource of the pea aphid, Acyrthosiphon pisum.</title>
        <authorList>
            <person name="Shigenobu S."/>
            <person name="Nakabachi A."/>
            <person name="Richards S."/>
        </authorList>
    </citation>
    <scope>NUCLEOTIDE SEQUENCE</scope>
    <source>
        <strain evidence="9">LSR1</strain>
        <tissue evidence="9">Whole body</tissue>
    </source>
</reference>
<keyword evidence="5" id="KW-0479">Metal-binding</keyword>
<evidence type="ECO:0000256" key="4">
    <source>
        <dbReference type="ARBA" id="ARBA00022722"/>
    </source>
</evidence>
<feature type="domain" description="RNase H type-1" evidence="8">
    <location>
        <begin position="7"/>
        <end position="155"/>
    </location>
</feature>
<dbReference type="InterPro" id="IPR002156">
    <property type="entry name" value="RNaseH_domain"/>
</dbReference>
<organism evidence="9">
    <name type="scientific">Acyrthosiphon pisum</name>
    <name type="common">Pea aphid</name>
    <dbReference type="NCBI Taxonomy" id="7029"/>
    <lineage>
        <taxon>Eukaryota</taxon>
        <taxon>Metazoa</taxon>
        <taxon>Ecdysozoa</taxon>
        <taxon>Arthropoda</taxon>
        <taxon>Hexapoda</taxon>
        <taxon>Insecta</taxon>
        <taxon>Pterygota</taxon>
        <taxon>Neoptera</taxon>
        <taxon>Paraneoptera</taxon>
        <taxon>Hemiptera</taxon>
        <taxon>Sternorrhyncha</taxon>
        <taxon>Aphidomorpha</taxon>
        <taxon>Aphidoidea</taxon>
        <taxon>Aphididae</taxon>
        <taxon>Macrosiphini</taxon>
        <taxon>Acyrthosiphon</taxon>
    </lineage>
</organism>
<evidence type="ECO:0000259" key="8">
    <source>
        <dbReference type="PROSITE" id="PS50879"/>
    </source>
</evidence>
<dbReference type="Gene3D" id="3.30.420.10">
    <property type="entry name" value="Ribonuclease H-like superfamily/Ribonuclease H"/>
    <property type="match status" value="1"/>
</dbReference>
<proteinExistence type="evidence at transcript level"/>
<dbReference type="PROSITE" id="PS50879">
    <property type="entry name" value="RNASE_H_1"/>
    <property type="match status" value="1"/>
</dbReference>
<dbReference type="InterPro" id="IPR012337">
    <property type="entry name" value="RNaseH-like_sf"/>
</dbReference>
<dbReference type="GO" id="GO:0004523">
    <property type="term" value="F:RNA-DNA hybrid ribonuclease activity"/>
    <property type="evidence" value="ECO:0007669"/>
    <property type="project" value="UniProtKB-EC"/>
</dbReference>
<dbReference type="GO" id="GO:0003676">
    <property type="term" value="F:nucleic acid binding"/>
    <property type="evidence" value="ECO:0007669"/>
    <property type="project" value="InterPro"/>
</dbReference>
<dbReference type="GO" id="GO:0046872">
    <property type="term" value="F:metal ion binding"/>
    <property type="evidence" value="ECO:0007669"/>
    <property type="project" value="UniProtKB-KW"/>
</dbReference>
<evidence type="ECO:0000256" key="6">
    <source>
        <dbReference type="ARBA" id="ARBA00022759"/>
    </source>
</evidence>
<comment type="catalytic activity">
    <reaction evidence="1">
        <text>Endonucleolytic cleavage to 5'-phosphomonoester.</text>
        <dbReference type="EC" id="3.1.26.4"/>
    </reaction>
</comment>
<sequence>MDFMYNRYGDVVVYVDGACPRNGTRGARAGVGVWFDDFHDLNVSSTVPGIQTNNNAEIYAAVKAIDMLLKYTDEYRVEIMTDSMFLCNCMYKWINKWKCNGWRNCKGNTVANKDMLEQLDSCIKAMDSVKFTYVRAHNKHYGNDQADKLARQGAYKQ</sequence>
<dbReference type="Proteomes" id="UP000007819">
    <property type="component" value="Chromosome A2"/>
</dbReference>
<dbReference type="PANTHER" id="PTHR10642:SF26">
    <property type="entry name" value="RIBONUCLEASE H1"/>
    <property type="match status" value="1"/>
</dbReference>
<dbReference type="GO" id="GO:0043137">
    <property type="term" value="P:DNA replication, removal of RNA primer"/>
    <property type="evidence" value="ECO:0007669"/>
    <property type="project" value="TreeGrafter"/>
</dbReference>
<accession>C4WXR8</accession>
<dbReference type="EMBL" id="AK342801">
    <property type="protein sequence ID" value="BAH72688.1"/>
    <property type="molecule type" value="mRNA"/>
</dbReference>
<dbReference type="EC" id="3.1.26.4" evidence="3"/>
<protein>
    <recommendedName>
        <fullName evidence="3">ribonuclease H</fullName>
        <ecNumber evidence="3">3.1.26.4</ecNumber>
    </recommendedName>
</protein>
<keyword evidence="4" id="KW-0540">Nuclease</keyword>
<comment type="similarity">
    <text evidence="2">Belongs to the RNase H family.</text>
</comment>
<evidence type="ECO:0000256" key="3">
    <source>
        <dbReference type="ARBA" id="ARBA00012180"/>
    </source>
</evidence>
<dbReference type="KEGG" id="api:100302382"/>
<dbReference type="AlphaFoldDB" id="C4WXR8"/>
<gene>
    <name evidence="9" type="primary">ACYPI28043</name>
    <name evidence="10" type="synonym">100302382</name>
</gene>
<reference evidence="10" key="3">
    <citation type="submission" date="2022-06" db="UniProtKB">
        <authorList>
            <consortium name="EnsemblMetazoa"/>
        </authorList>
    </citation>
    <scope>IDENTIFICATION</scope>
</reference>
<keyword evidence="11" id="KW-1185">Reference proteome</keyword>
<dbReference type="PhylomeDB" id="C4WXR8"/>
<evidence type="ECO:0000313" key="9">
    <source>
        <dbReference type="EMBL" id="BAH72688.1"/>
    </source>
</evidence>
<dbReference type="CDD" id="cd09280">
    <property type="entry name" value="RNase_HI_eukaryote_like"/>
    <property type="match status" value="1"/>
</dbReference>
<dbReference type="InterPro" id="IPR050092">
    <property type="entry name" value="RNase_H"/>
</dbReference>
<dbReference type="Pfam" id="PF00075">
    <property type="entry name" value="RNase_H"/>
    <property type="match status" value="1"/>
</dbReference>
<evidence type="ECO:0000313" key="10">
    <source>
        <dbReference type="EnsemblMetazoa" id="NP_001156443.1"/>
    </source>
</evidence>
<keyword evidence="6" id="KW-0255">Endonuclease</keyword>
<evidence type="ECO:0000256" key="5">
    <source>
        <dbReference type="ARBA" id="ARBA00022723"/>
    </source>
</evidence>
<dbReference type="InterPro" id="IPR036397">
    <property type="entry name" value="RNaseH_sf"/>
</dbReference>
<dbReference type="FunFam" id="3.30.420.10:FF:000115">
    <property type="entry name" value="Ribonuclease H"/>
    <property type="match status" value="1"/>
</dbReference>
<keyword evidence="7" id="KW-0378">Hydrolase</keyword>
<evidence type="ECO:0000256" key="2">
    <source>
        <dbReference type="ARBA" id="ARBA00005300"/>
    </source>
</evidence>
<evidence type="ECO:0000256" key="1">
    <source>
        <dbReference type="ARBA" id="ARBA00000077"/>
    </source>
</evidence>
<evidence type="ECO:0000256" key="7">
    <source>
        <dbReference type="ARBA" id="ARBA00022801"/>
    </source>
</evidence>